<evidence type="ECO:0000256" key="2">
    <source>
        <dbReference type="ARBA" id="ARBA00022472"/>
    </source>
</evidence>
<dbReference type="GeneID" id="107789990"/>
<gene>
    <name evidence="6" type="primary">LOC107789990</name>
</gene>
<dbReference type="STRING" id="4097.A0A1S3ZSS7"/>
<accession>A0A1S3ZSS7</accession>
<evidence type="ECO:0000256" key="4">
    <source>
        <dbReference type="SAM" id="MobiDB-lite"/>
    </source>
</evidence>
<dbReference type="PANTHER" id="PTHR13068">
    <property type="entry name" value="CGI-12 PROTEIN-RELATED"/>
    <property type="match status" value="1"/>
</dbReference>
<proteinExistence type="inferred from homology"/>
<feature type="region of interest" description="Disordered" evidence="4">
    <location>
        <begin position="42"/>
        <end position="78"/>
    </location>
</feature>
<keyword evidence="2" id="KW-0806">Transcription termination</keyword>
<evidence type="ECO:0000256" key="1">
    <source>
        <dbReference type="ARBA" id="ARBA00007692"/>
    </source>
</evidence>
<keyword evidence="2" id="KW-0804">Transcription</keyword>
<dbReference type="GO" id="GO:0003676">
    <property type="term" value="F:nucleic acid binding"/>
    <property type="evidence" value="ECO:0007669"/>
    <property type="project" value="InterPro"/>
</dbReference>
<dbReference type="PaxDb" id="4097-A0A1S3ZSS7"/>
<organism evidence="5 6">
    <name type="scientific">Nicotiana tabacum</name>
    <name type="common">Common tobacco</name>
    <dbReference type="NCBI Taxonomy" id="4097"/>
    <lineage>
        <taxon>Eukaryota</taxon>
        <taxon>Viridiplantae</taxon>
        <taxon>Streptophyta</taxon>
        <taxon>Embryophyta</taxon>
        <taxon>Tracheophyta</taxon>
        <taxon>Spermatophyta</taxon>
        <taxon>Magnoliopsida</taxon>
        <taxon>eudicotyledons</taxon>
        <taxon>Gunneridae</taxon>
        <taxon>Pentapetalae</taxon>
        <taxon>asterids</taxon>
        <taxon>lamiids</taxon>
        <taxon>Solanales</taxon>
        <taxon>Solanaceae</taxon>
        <taxon>Nicotianoideae</taxon>
        <taxon>Nicotianeae</taxon>
        <taxon>Nicotiana</taxon>
    </lineage>
</organism>
<dbReference type="OrthoDB" id="637682at2759"/>
<protein>
    <submittedName>
        <fullName evidence="6">Transcription termination factor MTERF2, chloroplastic</fullName>
    </submittedName>
</protein>
<dbReference type="SMR" id="A0A1S3ZSS7"/>
<dbReference type="KEGG" id="nta:107789990"/>
<dbReference type="OMA" id="MLLRYNI"/>
<reference evidence="5" key="1">
    <citation type="journal article" date="2014" name="Nat. Commun.">
        <title>The tobacco genome sequence and its comparison with those of tomato and potato.</title>
        <authorList>
            <person name="Sierro N."/>
            <person name="Battey J.N."/>
            <person name="Ouadi S."/>
            <person name="Bakaher N."/>
            <person name="Bovet L."/>
            <person name="Willig A."/>
            <person name="Goepfert S."/>
            <person name="Peitsch M.C."/>
            <person name="Ivanov N.V."/>
        </authorList>
    </citation>
    <scope>NUCLEOTIDE SEQUENCE [LARGE SCALE GENOMIC DNA]</scope>
</reference>
<dbReference type="AlphaFoldDB" id="A0A1S3ZSS7"/>
<keyword evidence="5" id="KW-1185">Reference proteome</keyword>
<dbReference type="GO" id="GO:0006353">
    <property type="term" value="P:DNA-templated transcription termination"/>
    <property type="evidence" value="ECO:0007669"/>
    <property type="project" value="UniProtKB-KW"/>
</dbReference>
<dbReference type="Pfam" id="PF02536">
    <property type="entry name" value="mTERF"/>
    <property type="match status" value="1"/>
</dbReference>
<dbReference type="PANTHER" id="PTHR13068:SF98">
    <property type="entry name" value="TRANSCRIPTION TERMINATION FACTOR MTERF2, CHLOROPLASTIC"/>
    <property type="match status" value="1"/>
</dbReference>
<sequence length="687" mass="79793">MLCELHHHHFSFTPQSIKQHQTTLHTIIHFSPKKHRLFPIFSTHHPNQQPHHLKNQESDTNTTTTLNNEKGVTRKHNSKSSAVLLRYLSSNDNKPEAYQEPVPGSAEPEKQECAVLEEDKEKVLEMSLIRKRTPQFPGSIYVQSNIYSLFDPKKGSRFNDDDDDDEMLIKALEIRRKVTVEIFKEAMRKGRFGITYSTNLVSYLDDFIDYVMIQAASMKQMPEFLDSSFNVRARAFIDESGIVPIVRWLKHNALSYPQIANLICKSRGDLESIRRLAEWLKSIHVKGRFIGLVMIRTKENVLGRSLEELDEIVEYLENKGVKRDWIGYIVGRCPEILSFTTEELECRTQFYFDMGMDEKDFGTMVFDYPKVLGYFSMEEMNQKVAYLKEFGLSNEDVGRLLAFKPHLMGCGIEEKFKPLVKYFYYLGISKDGMRRILVTRPVLFCVDFENTIVTKVQFLRDIGVQQDAIGNVLVRFPRLLTFSLYKKIRPVVIFLLTKAGVSQKNIGKVIALGPELLGCSIANKLDHNVKYFLSLGITLRQLGEMVADFPMLLTYNIDVLRPKYRYLRRMMVRPLQDLIEFPRFFSYSLDERIVPRHKIMVESRINFKLRYMLASTDDEFKQRVQAAVERRLRFESGVIYDKEADTQIDCSIEKSPFDFQTAEILEENTDLSSDYKDLPTAHILNSA</sequence>
<dbReference type="SMART" id="SM00733">
    <property type="entry name" value="Mterf"/>
    <property type="match status" value="9"/>
</dbReference>
<dbReference type="Proteomes" id="UP000790787">
    <property type="component" value="Chromosome 7"/>
</dbReference>
<dbReference type="RefSeq" id="XP_016467358.1">
    <property type="nucleotide sequence ID" value="XM_016611872.2"/>
</dbReference>
<dbReference type="InterPro" id="IPR038538">
    <property type="entry name" value="MTERF_sf"/>
</dbReference>
<dbReference type="GO" id="GO:0009507">
    <property type="term" value="C:chloroplast"/>
    <property type="evidence" value="ECO:0000318"/>
    <property type="project" value="GO_Central"/>
</dbReference>
<feature type="compositionally biased region" description="Polar residues" evidence="4">
    <location>
        <begin position="58"/>
        <end position="70"/>
    </location>
</feature>
<reference evidence="6" key="2">
    <citation type="submission" date="2025-08" db="UniProtKB">
        <authorList>
            <consortium name="RefSeq"/>
        </authorList>
    </citation>
    <scope>IDENTIFICATION</scope>
    <source>
        <tissue evidence="6">Leaf</tissue>
    </source>
</reference>
<comment type="similarity">
    <text evidence="1">Belongs to the mTERF family.</text>
</comment>
<keyword evidence="2" id="KW-0805">Transcription regulation</keyword>
<keyword evidence="3" id="KW-0809">Transit peptide</keyword>
<dbReference type="RefSeq" id="XP_016467358.1">
    <property type="nucleotide sequence ID" value="XM_016611872.1"/>
</dbReference>
<name>A0A1S3ZSS7_TOBAC</name>
<evidence type="ECO:0000313" key="5">
    <source>
        <dbReference type="Proteomes" id="UP000790787"/>
    </source>
</evidence>
<dbReference type="Gene3D" id="1.25.70.10">
    <property type="entry name" value="Transcription termination factor 3, mitochondrial"/>
    <property type="match status" value="1"/>
</dbReference>
<evidence type="ECO:0000313" key="6">
    <source>
        <dbReference type="RefSeq" id="XP_016467358.1"/>
    </source>
</evidence>
<evidence type="ECO:0000256" key="3">
    <source>
        <dbReference type="ARBA" id="ARBA00022946"/>
    </source>
</evidence>
<dbReference type="InterPro" id="IPR003690">
    <property type="entry name" value="MTERF"/>
</dbReference>